<evidence type="ECO:0000256" key="2">
    <source>
        <dbReference type="ARBA" id="ARBA00004609"/>
    </source>
</evidence>
<keyword evidence="6" id="KW-0732">Signal</keyword>
<keyword evidence="8" id="KW-0611">Plant defense</keyword>
<evidence type="ECO:0000256" key="7">
    <source>
        <dbReference type="ARBA" id="ARBA00022801"/>
    </source>
</evidence>
<keyword evidence="15" id="KW-0812">Transmembrane</keyword>
<keyword evidence="15" id="KW-0472">Membrane</keyword>
<comment type="catalytic activity">
    <reaction evidence="1">
        <text>Hydrolysis of (1-&gt;3)-beta-D-glucosidic linkages in (1-&gt;3)-beta-D-glucans.</text>
        <dbReference type="EC" id="3.2.1.39"/>
    </reaction>
</comment>
<keyword evidence="5" id="KW-0336">GPI-anchor</keyword>
<evidence type="ECO:0000313" key="18">
    <source>
        <dbReference type="Proteomes" id="UP001163823"/>
    </source>
</evidence>
<evidence type="ECO:0000256" key="6">
    <source>
        <dbReference type="ARBA" id="ARBA00022729"/>
    </source>
</evidence>
<keyword evidence="10 14" id="KW-0326">Glycosidase</keyword>
<gene>
    <name evidence="17" type="ORF">O6P43_002592</name>
</gene>
<keyword evidence="5" id="KW-0325">Glycoprotein</keyword>
<keyword evidence="15" id="KW-1133">Transmembrane helix</keyword>
<keyword evidence="18" id="KW-1185">Reference proteome</keyword>
<dbReference type="InterPro" id="IPR000490">
    <property type="entry name" value="Glyco_hydro_17"/>
</dbReference>
<dbReference type="Gene3D" id="3.20.20.80">
    <property type="entry name" value="Glycosidases"/>
    <property type="match status" value="1"/>
</dbReference>
<dbReference type="EMBL" id="JARAOO010000002">
    <property type="protein sequence ID" value="KAJ7979163.1"/>
    <property type="molecule type" value="Genomic_DNA"/>
</dbReference>
<name>A0AAD7VKM4_QUISA</name>
<reference evidence="17" key="1">
    <citation type="journal article" date="2023" name="Science">
        <title>Elucidation of the pathway for biosynthesis of saponin adjuvants from the soapbark tree.</title>
        <authorList>
            <person name="Reed J."/>
            <person name="Orme A."/>
            <person name="El-Demerdash A."/>
            <person name="Owen C."/>
            <person name="Martin L.B.B."/>
            <person name="Misra R.C."/>
            <person name="Kikuchi S."/>
            <person name="Rejzek M."/>
            <person name="Martin A.C."/>
            <person name="Harkess A."/>
            <person name="Leebens-Mack J."/>
            <person name="Louveau T."/>
            <person name="Stephenson M.J."/>
            <person name="Osbourn A."/>
        </authorList>
    </citation>
    <scope>NUCLEOTIDE SEQUENCE</scope>
    <source>
        <strain evidence="17">S10</strain>
    </source>
</reference>
<feature type="transmembrane region" description="Helical" evidence="15">
    <location>
        <begin position="411"/>
        <end position="429"/>
    </location>
</feature>
<evidence type="ECO:0000256" key="8">
    <source>
        <dbReference type="ARBA" id="ARBA00022821"/>
    </source>
</evidence>
<dbReference type="GO" id="GO:0098552">
    <property type="term" value="C:side of membrane"/>
    <property type="evidence" value="ECO:0007669"/>
    <property type="project" value="UniProtKB-KW"/>
</dbReference>
<accession>A0AAD7VKM4</accession>
<sequence>MNAGQVKLYDTNPEILKLLSDTKLQVSIMVPNNEISNIASNQTAADEWVKNNVLLYYPSTMIRFVLVGNEVLSYHSDQAIKMWQDLVPAMRKIKKSLKNQNIRDIKVSTPLAMDILQSSFPPSTGAFRSDISDTVMAPMLRFLNWTKSFFFIDVYPYFPWSSDPFNISLDFALFKSNSSIVDPGSGLTYNNLLDQMLDSLIFAMTKLGYPDIRLVISETGWPNSGDIEEPGANILNAATYNRNLVQKMTTKPAIGTPARPGVVIPTFIFSLYNEDQKIGPGTERHWGLLTSYGTPIYEIDLTGKRSVSDYATFPAAQNNVPYKGEVWCVATKDADVTELSAALTFACNEGDGACDALGPGNECYQPVSVNWHAGYAFSSYWAKFRGHGATCYFNGLAEQTTKNPSGFSNNFVRLFSFGFFILFYVLVILQVEELATSLV</sequence>
<feature type="domain" description="X8" evidence="16">
    <location>
        <begin position="326"/>
        <end position="411"/>
    </location>
</feature>
<dbReference type="GO" id="GO:0005975">
    <property type="term" value="P:carbohydrate metabolic process"/>
    <property type="evidence" value="ECO:0007669"/>
    <property type="project" value="InterPro"/>
</dbReference>
<dbReference type="InterPro" id="IPR012946">
    <property type="entry name" value="X8"/>
</dbReference>
<keyword evidence="5" id="KW-0449">Lipoprotein</keyword>
<organism evidence="17 18">
    <name type="scientific">Quillaja saponaria</name>
    <name type="common">Soap bark tree</name>
    <dbReference type="NCBI Taxonomy" id="32244"/>
    <lineage>
        <taxon>Eukaryota</taxon>
        <taxon>Viridiplantae</taxon>
        <taxon>Streptophyta</taxon>
        <taxon>Embryophyta</taxon>
        <taxon>Tracheophyta</taxon>
        <taxon>Spermatophyta</taxon>
        <taxon>Magnoliopsida</taxon>
        <taxon>eudicotyledons</taxon>
        <taxon>Gunneridae</taxon>
        <taxon>Pentapetalae</taxon>
        <taxon>rosids</taxon>
        <taxon>fabids</taxon>
        <taxon>Fabales</taxon>
        <taxon>Quillajaceae</taxon>
        <taxon>Quillaja</taxon>
    </lineage>
</organism>
<evidence type="ECO:0000256" key="15">
    <source>
        <dbReference type="SAM" id="Phobius"/>
    </source>
</evidence>
<evidence type="ECO:0000313" key="17">
    <source>
        <dbReference type="EMBL" id="KAJ7979163.1"/>
    </source>
</evidence>
<dbReference type="EC" id="3.2.1.39" evidence="4"/>
<evidence type="ECO:0000256" key="1">
    <source>
        <dbReference type="ARBA" id="ARBA00000382"/>
    </source>
</evidence>
<dbReference type="GO" id="GO:0005886">
    <property type="term" value="C:plasma membrane"/>
    <property type="evidence" value="ECO:0007669"/>
    <property type="project" value="UniProtKB-SubCell"/>
</dbReference>
<dbReference type="PROSITE" id="PS00587">
    <property type="entry name" value="GLYCOSYL_HYDROL_F17"/>
    <property type="match status" value="1"/>
</dbReference>
<evidence type="ECO:0000256" key="13">
    <source>
        <dbReference type="RuleBase" id="RU004335"/>
    </source>
</evidence>
<keyword evidence="9" id="KW-1015">Disulfide bond</keyword>
<dbReference type="KEGG" id="qsa:O6P43_002592"/>
<dbReference type="AlphaFoldDB" id="A0AAD7VKM4"/>
<dbReference type="GO" id="GO:0042973">
    <property type="term" value="F:glucan endo-1,3-beta-D-glucosidase activity"/>
    <property type="evidence" value="ECO:0007669"/>
    <property type="project" value="UniProtKB-EC"/>
</dbReference>
<dbReference type="InterPro" id="IPR017853">
    <property type="entry name" value="GH"/>
</dbReference>
<evidence type="ECO:0000256" key="9">
    <source>
        <dbReference type="ARBA" id="ARBA00023157"/>
    </source>
</evidence>
<evidence type="ECO:0000256" key="12">
    <source>
        <dbReference type="ARBA" id="ARBA00033417"/>
    </source>
</evidence>
<dbReference type="PANTHER" id="PTHR32227">
    <property type="entry name" value="GLUCAN ENDO-1,3-BETA-GLUCOSIDASE BG1-RELATED-RELATED"/>
    <property type="match status" value="1"/>
</dbReference>
<evidence type="ECO:0000256" key="3">
    <source>
        <dbReference type="ARBA" id="ARBA00008773"/>
    </source>
</evidence>
<dbReference type="SUPFAM" id="SSF51445">
    <property type="entry name" value="(Trans)glycosidases"/>
    <property type="match status" value="1"/>
</dbReference>
<dbReference type="Pfam" id="PF00332">
    <property type="entry name" value="Glyco_hydro_17"/>
    <property type="match status" value="1"/>
</dbReference>
<dbReference type="Proteomes" id="UP001163823">
    <property type="component" value="Chromosome 2"/>
</dbReference>
<evidence type="ECO:0000256" key="14">
    <source>
        <dbReference type="RuleBase" id="RU004336"/>
    </source>
</evidence>
<evidence type="ECO:0000259" key="16">
    <source>
        <dbReference type="SMART" id="SM00768"/>
    </source>
</evidence>
<dbReference type="FunFam" id="3.20.20.80:FF:000002">
    <property type="entry name" value="Glucan endo-1,3-beta-glucosidase 3"/>
    <property type="match status" value="1"/>
</dbReference>
<keyword evidence="7 14" id="KW-0378">Hydrolase</keyword>
<dbReference type="GO" id="GO:0006952">
    <property type="term" value="P:defense response"/>
    <property type="evidence" value="ECO:0007669"/>
    <property type="project" value="UniProtKB-KW"/>
</dbReference>
<comment type="caution">
    <text evidence="17">The sequence shown here is derived from an EMBL/GenBank/DDBJ whole genome shotgun (WGS) entry which is preliminary data.</text>
</comment>
<comment type="subcellular location">
    <subcellularLocation>
        <location evidence="2">Cell membrane</location>
        <topology evidence="2">Lipid-anchor</topology>
        <topology evidence="2">GPI-anchor</topology>
    </subcellularLocation>
</comment>
<comment type="similarity">
    <text evidence="3 13">Belongs to the glycosyl hydrolase 17 family.</text>
</comment>
<evidence type="ECO:0000256" key="10">
    <source>
        <dbReference type="ARBA" id="ARBA00023295"/>
    </source>
</evidence>
<dbReference type="Pfam" id="PF07983">
    <property type="entry name" value="X8"/>
    <property type="match status" value="1"/>
</dbReference>
<evidence type="ECO:0000256" key="4">
    <source>
        <dbReference type="ARBA" id="ARBA00012780"/>
    </source>
</evidence>
<dbReference type="InterPro" id="IPR044965">
    <property type="entry name" value="Glyco_hydro_17_plant"/>
</dbReference>
<evidence type="ECO:0000256" key="5">
    <source>
        <dbReference type="ARBA" id="ARBA00022622"/>
    </source>
</evidence>
<dbReference type="SMART" id="SM00768">
    <property type="entry name" value="X8"/>
    <property type="match status" value="1"/>
</dbReference>
<protein>
    <recommendedName>
        <fullName evidence="4">glucan endo-1,3-beta-D-glucosidase</fullName>
        <ecNumber evidence="4">3.2.1.39</ecNumber>
    </recommendedName>
    <alternativeName>
        <fullName evidence="11">(1-&gt;3)-beta-glucan endohydrolase</fullName>
    </alternativeName>
    <alternativeName>
        <fullName evidence="12">Beta-1,3-endoglucanase</fullName>
    </alternativeName>
</protein>
<evidence type="ECO:0000256" key="11">
    <source>
        <dbReference type="ARBA" id="ARBA00033335"/>
    </source>
</evidence>
<proteinExistence type="inferred from homology"/>